<protein>
    <submittedName>
        <fullName evidence="2">S41 family peptidase</fullName>
    </submittedName>
</protein>
<dbReference type="CDD" id="cd07563">
    <property type="entry name" value="Peptidase_S41_IRBP"/>
    <property type="match status" value="1"/>
</dbReference>
<evidence type="ECO:0000313" key="2">
    <source>
        <dbReference type="EMBL" id="MCI3278992.1"/>
    </source>
</evidence>
<comment type="caution">
    <text evidence="2">The sequence shown here is derived from an EMBL/GenBank/DDBJ whole genome shotgun (WGS) entry which is preliminary data.</text>
</comment>
<dbReference type="Proteomes" id="UP001165269">
    <property type="component" value="Unassembled WGS sequence"/>
</dbReference>
<evidence type="ECO:0000259" key="1">
    <source>
        <dbReference type="SMART" id="SM00245"/>
    </source>
</evidence>
<reference evidence="2" key="1">
    <citation type="submission" date="2022-03" db="EMBL/GenBank/DDBJ databases">
        <title>Streptomyces 7R015 and 7R016 isolated from Barleria lupulina in Thailand.</title>
        <authorList>
            <person name="Kanchanasin P."/>
            <person name="Phongsopitanun W."/>
            <person name="Tanasupawat S."/>
        </authorList>
    </citation>
    <scope>NUCLEOTIDE SEQUENCE</scope>
    <source>
        <strain evidence="2">7R015</strain>
    </source>
</reference>
<dbReference type="EMBL" id="JALDAY010000023">
    <property type="protein sequence ID" value="MCI3278992.1"/>
    <property type="molecule type" value="Genomic_DNA"/>
</dbReference>
<dbReference type="Pfam" id="PF11918">
    <property type="entry name" value="Peptidase_S41_N"/>
    <property type="match status" value="1"/>
</dbReference>
<accession>A0ABS9YP08</accession>
<sequence>MTTTTTPPGTGLTEPAAATPVPVTDVPAIVDETARLLTEHYVFPDVAEQLAALLRRRLAEGAYDVANAEELGSLVSADLQSLNSDPHLRLMYHPERVPQGRGEAAEAAMRREFDASLGGVPRMQLLDGGTALLELAPVLFPLAWSAEPLTAALTLVARADALVLDLRSTRGGDPDAVAHICSYLLDERTHLNTLYARVGDRYDQYWTQPHVPGARFGGTKPLYVLTGSRTFSAAEELAYDLQQLGRATVVGEPTRGGAHPREGWTVHPNLEATIPVARAINPVSGTNWEGTGVLPDVPCPAPEAVDRTLTLIRSLPDRPA</sequence>
<proteinExistence type="predicted"/>
<dbReference type="PANTHER" id="PTHR11261">
    <property type="entry name" value="INTERPHOTORECEPTOR RETINOID-BINDING PROTEIN"/>
    <property type="match status" value="1"/>
</dbReference>
<dbReference type="SMART" id="SM00245">
    <property type="entry name" value="TSPc"/>
    <property type="match status" value="1"/>
</dbReference>
<gene>
    <name evidence="2" type="ORF">MQP27_48810</name>
</gene>
<name>A0ABS9YP08_9ACTN</name>
<dbReference type="Gene3D" id="3.30.750.44">
    <property type="match status" value="1"/>
</dbReference>
<evidence type="ECO:0000313" key="3">
    <source>
        <dbReference type="Proteomes" id="UP001165269"/>
    </source>
</evidence>
<dbReference type="InterPro" id="IPR029045">
    <property type="entry name" value="ClpP/crotonase-like_dom_sf"/>
</dbReference>
<organism evidence="2 3">
    <name type="scientific">Streptomyces cylindrosporus</name>
    <dbReference type="NCBI Taxonomy" id="2927583"/>
    <lineage>
        <taxon>Bacteria</taxon>
        <taxon>Bacillati</taxon>
        <taxon>Actinomycetota</taxon>
        <taxon>Actinomycetes</taxon>
        <taxon>Kitasatosporales</taxon>
        <taxon>Streptomycetaceae</taxon>
        <taxon>Streptomyces</taxon>
    </lineage>
</organism>
<dbReference type="PANTHER" id="PTHR11261:SF3">
    <property type="entry name" value="RETINOL-BINDING PROTEIN 3"/>
    <property type="match status" value="1"/>
</dbReference>
<feature type="domain" description="Tail specific protease" evidence="1">
    <location>
        <begin position="102"/>
        <end position="300"/>
    </location>
</feature>
<dbReference type="RefSeq" id="WP_242778378.1">
    <property type="nucleotide sequence ID" value="NZ_JALDAY010000023.1"/>
</dbReference>
<dbReference type="Gene3D" id="3.90.226.10">
    <property type="entry name" value="2-enoyl-CoA Hydratase, Chain A, domain 1"/>
    <property type="match status" value="1"/>
</dbReference>
<dbReference type="InterPro" id="IPR005151">
    <property type="entry name" value="Tail-specific_protease"/>
</dbReference>
<dbReference type="Pfam" id="PF03572">
    <property type="entry name" value="Peptidase_S41"/>
    <property type="match status" value="1"/>
</dbReference>
<dbReference type="SUPFAM" id="SSF52096">
    <property type="entry name" value="ClpP/crotonase"/>
    <property type="match status" value="1"/>
</dbReference>
<keyword evidence="3" id="KW-1185">Reference proteome</keyword>